<dbReference type="AlphaFoldDB" id="A0A6P5FIC6"/>
<comment type="similarity">
    <text evidence="3">Belongs to the oxygen-dependent FAD-linked oxidoreductase family.</text>
</comment>
<keyword evidence="7 11" id="KW-0732">Signal</keyword>
<dbReference type="InterPro" id="IPR016169">
    <property type="entry name" value="FAD-bd_PCMH_sub2"/>
</dbReference>
<comment type="cofactor">
    <cofactor evidence="1">
        <name>FAD</name>
        <dbReference type="ChEBI" id="CHEBI:57692"/>
    </cofactor>
</comment>
<reference evidence="13" key="1">
    <citation type="journal article" date="2015" name="Nat. Genet.">
        <title>The pineapple genome and the evolution of CAM photosynthesis.</title>
        <authorList>
            <person name="Ming R."/>
            <person name="VanBuren R."/>
            <person name="Wai C.M."/>
            <person name="Tang H."/>
            <person name="Schatz M.C."/>
            <person name="Bowers J.E."/>
            <person name="Lyons E."/>
            <person name="Wang M.L."/>
            <person name="Chen J."/>
            <person name="Biggers E."/>
            <person name="Zhang J."/>
            <person name="Huang L."/>
            <person name="Zhang L."/>
            <person name="Miao W."/>
            <person name="Zhang J."/>
            <person name="Ye Z."/>
            <person name="Miao C."/>
            <person name="Lin Z."/>
            <person name="Wang H."/>
            <person name="Zhou H."/>
            <person name="Yim W.C."/>
            <person name="Priest H.D."/>
            <person name="Zheng C."/>
            <person name="Woodhouse M."/>
            <person name="Edger P.P."/>
            <person name="Guyot R."/>
            <person name="Guo H.B."/>
            <person name="Guo H."/>
            <person name="Zheng G."/>
            <person name="Singh R."/>
            <person name="Sharma A."/>
            <person name="Min X."/>
            <person name="Zheng Y."/>
            <person name="Lee H."/>
            <person name="Gurtowski J."/>
            <person name="Sedlazeck F.J."/>
            <person name="Harkess A."/>
            <person name="McKain M.R."/>
            <person name="Liao Z."/>
            <person name="Fang J."/>
            <person name="Liu J."/>
            <person name="Zhang X."/>
            <person name="Zhang Q."/>
            <person name="Hu W."/>
            <person name="Qin Y."/>
            <person name="Wang K."/>
            <person name="Chen L.Y."/>
            <person name="Shirley N."/>
            <person name="Lin Y.R."/>
            <person name="Liu L.Y."/>
            <person name="Hernandez A.G."/>
            <person name="Wright C.L."/>
            <person name="Bulone V."/>
            <person name="Tuskan G.A."/>
            <person name="Heath K."/>
            <person name="Zee F."/>
            <person name="Moore P.H."/>
            <person name="Sunkar R."/>
            <person name="Leebens-Mack J.H."/>
            <person name="Mockler T."/>
            <person name="Bennetzen J.L."/>
            <person name="Freeling M."/>
            <person name="Sankoff D."/>
            <person name="Paterson A.H."/>
            <person name="Zhu X."/>
            <person name="Yang X."/>
            <person name="Smith J.A."/>
            <person name="Cushman J.C."/>
            <person name="Paull R.E."/>
            <person name="Yu Q."/>
        </authorList>
    </citation>
    <scope>NUCLEOTIDE SEQUENCE [LARGE SCALE GENOMIC DNA]</scope>
    <source>
        <strain evidence="13">cv. F153</strain>
    </source>
</reference>
<dbReference type="InterPro" id="IPR016164">
    <property type="entry name" value="FAD-linked_Oxase-like_C"/>
</dbReference>
<dbReference type="InterPro" id="IPR016166">
    <property type="entry name" value="FAD-bd_PCMH"/>
</dbReference>
<dbReference type="Pfam" id="PF22906">
    <property type="entry name" value="GULLO2-like_3rd"/>
    <property type="match status" value="1"/>
</dbReference>
<name>A0A6P5FIC6_ANACO</name>
<dbReference type="InterPro" id="IPR010030">
    <property type="entry name" value="GULO_Plant"/>
</dbReference>
<keyword evidence="6" id="KW-0060">Ascorbate biosynthesis</keyword>
<keyword evidence="5" id="KW-0285">Flavoprotein</keyword>
<dbReference type="InterPro" id="IPR007173">
    <property type="entry name" value="ALO_C"/>
</dbReference>
<dbReference type="InterPro" id="IPR016171">
    <property type="entry name" value="Vanillyl_alc_oxidase_C-sub2"/>
</dbReference>
<dbReference type="Gene3D" id="3.30.70.2520">
    <property type="match status" value="1"/>
</dbReference>
<evidence type="ECO:0000256" key="5">
    <source>
        <dbReference type="ARBA" id="ARBA00022630"/>
    </source>
</evidence>
<proteinExistence type="inferred from homology"/>
<dbReference type="InterPro" id="IPR055154">
    <property type="entry name" value="GULLO2-like_C"/>
</dbReference>
<dbReference type="GO" id="GO:0016020">
    <property type="term" value="C:membrane"/>
    <property type="evidence" value="ECO:0007669"/>
    <property type="project" value="InterPro"/>
</dbReference>
<dbReference type="GO" id="GO:0019853">
    <property type="term" value="P:L-ascorbic acid biosynthetic process"/>
    <property type="evidence" value="ECO:0007669"/>
    <property type="project" value="UniProtKB-UniPathway"/>
</dbReference>
<dbReference type="Gene3D" id="3.30.465.10">
    <property type="match status" value="1"/>
</dbReference>
<reference evidence="14" key="2">
    <citation type="submission" date="2025-08" db="UniProtKB">
        <authorList>
            <consortium name="RefSeq"/>
        </authorList>
    </citation>
    <scope>IDENTIFICATION</scope>
    <source>
        <tissue evidence="14">Leaf</tissue>
    </source>
</reference>
<dbReference type="RefSeq" id="XP_020093218.1">
    <property type="nucleotide sequence ID" value="XM_020237629.1"/>
</dbReference>
<feature type="domain" description="FAD-binding PCMH-type" evidence="12">
    <location>
        <begin position="56"/>
        <end position="239"/>
    </location>
</feature>
<evidence type="ECO:0000256" key="10">
    <source>
        <dbReference type="ARBA" id="ARBA00048083"/>
    </source>
</evidence>
<evidence type="ECO:0000256" key="2">
    <source>
        <dbReference type="ARBA" id="ARBA00005147"/>
    </source>
</evidence>
<dbReference type="InterPro" id="IPR036318">
    <property type="entry name" value="FAD-bd_PCMH-like_sf"/>
</dbReference>
<comment type="catalytic activity">
    <reaction evidence="10">
        <text>L-gulono-1,4-lactone + O2 = L-ascorbate + H2O2 + H(+)</text>
        <dbReference type="Rhea" id="RHEA:32363"/>
        <dbReference type="ChEBI" id="CHEBI:15378"/>
        <dbReference type="ChEBI" id="CHEBI:15379"/>
        <dbReference type="ChEBI" id="CHEBI:16240"/>
        <dbReference type="ChEBI" id="CHEBI:17587"/>
        <dbReference type="ChEBI" id="CHEBI:38290"/>
        <dbReference type="EC" id="1.1.3.8"/>
    </reaction>
</comment>
<dbReference type="FunFam" id="3.30.465.10:FF:000033">
    <property type="entry name" value="L-gulonolactone oxidase 5"/>
    <property type="match status" value="1"/>
</dbReference>
<evidence type="ECO:0000313" key="13">
    <source>
        <dbReference type="Proteomes" id="UP000515123"/>
    </source>
</evidence>
<accession>A0A6P5FIC6</accession>
<dbReference type="Pfam" id="PF04030">
    <property type="entry name" value="ALO"/>
    <property type="match status" value="1"/>
</dbReference>
<organism evidence="13 14">
    <name type="scientific">Ananas comosus</name>
    <name type="common">Pineapple</name>
    <name type="synonym">Ananas ananas</name>
    <dbReference type="NCBI Taxonomy" id="4615"/>
    <lineage>
        <taxon>Eukaryota</taxon>
        <taxon>Viridiplantae</taxon>
        <taxon>Streptophyta</taxon>
        <taxon>Embryophyta</taxon>
        <taxon>Tracheophyta</taxon>
        <taxon>Spermatophyta</taxon>
        <taxon>Magnoliopsida</taxon>
        <taxon>Liliopsida</taxon>
        <taxon>Poales</taxon>
        <taxon>Bromeliaceae</taxon>
        <taxon>Bromelioideae</taxon>
        <taxon>Ananas</taxon>
    </lineage>
</organism>
<dbReference type="GO" id="GO:0050105">
    <property type="term" value="F:L-gulonolactone oxidase activity"/>
    <property type="evidence" value="ECO:0007669"/>
    <property type="project" value="UniProtKB-EC"/>
</dbReference>
<dbReference type="FunFam" id="3.30.70.2520:FF:000003">
    <property type="entry name" value="L-gulonolactone oxidase 2"/>
    <property type="match status" value="1"/>
</dbReference>
<dbReference type="Proteomes" id="UP000515123">
    <property type="component" value="Linkage group 7"/>
</dbReference>
<evidence type="ECO:0000256" key="7">
    <source>
        <dbReference type="ARBA" id="ARBA00022729"/>
    </source>
</evidence>
<gene>
    <name evidence="14" type="primary">LOC109713509</name>
</gene>
<dbReference type="GO" id="GO:0003885">
    <property type="term" value="F:D-arabinono-1,4-lactone oxidase activity"/>
    <property type="evidence" value="ECO:0007669"/>
    <property type="project" value="InterPro"/>
</dbReference>
<comment type="pathway">
    <text evidence="2">Cofactor biosynthesis; L-ascorbate biosynthesis.</text>
</comment>
<dbReference type="InterPro" id="IPR050432">
    <property type="entry name" value="FAD-linked_Oxidoreductases_BP"/>
</dbReference>
<feature type="signal peptide" evidence="11">
    <location>
        <begin position="1"/>
        <end position="28"/>
    </location>
</feature>
<dbReference type="PANTHER" id="PTHR13878">
    <property type="entry name" value="GULONOLACTONE OXIDASE"/>
    <property type="match status" value="1"/>
</dbReference>
<dbReference type="GeneID" id="109713509"/>
<dbReference type="PANTHER" id="PTHR13878:SF67">
    <property type="entry name" value="L-GULONOLACTONE OXIDASE 5"/>
    <property type="match status" value="1"/>
</dbReference>
<evidence type="ECO:0000256" key="8">
    <source>
        <dbReference type="ARBA" id="ARBA00022827"/>
    </source>
</evidence>
<keyword evidence="8" id="KW-0274">FAD</keyword>
<dbReference type="NCBIfam" id="TIGR01677">
    <property type="entry name" value="pln_FAD_oxido"/>
    <property type="match status" value="1"/>
</dbReference>
<dbReference type="InterPro" id="IPR006094">
    <property type="entry name" value="Oxid_FAD_bind_N"/>
</dbReference>
<evidence type="ECO:0000259" key="12">
    <source>
        <dbReference type="PROSITE" id="PS51387"/>
    </source>
</evidence>
<evidence type="ECO:0000256" key="11">
    <source>
        <dbReference type="SAM" id="SignalP"/>
    </source>
</evidence>
<dbReference type="GO" id="GO:0071949">
    <property type="term" value="F:FAD binding"/>
    <property type="evidence" value="ECO:0007669"/>
    <property type="project" value="InterPro"/>
</dbReference>
<dbReference type="OrthoDB" id="610608at2759"/>
<dbReference type="Gene3D" id="1.10.45.10">
    <property type="entry name" value="Vanillyl-alcohol Oxidase, Chain A, domain 4"/>
    <property type="match status" value="1"/>
</dbReference>
<dbReference type="PROSITE" id="PS51387">
    <property type="entry name" value="FAD_PCMH"/>
    <property type="match status" value="1"/>
</dbReference>
<dbReference type="EC" id="1.1.3.8" evidence="4"/>
<keyword evidence="13" id="KW-1185">Reference proteome</keyword>
<evidence type="ECO:0000313" key="14">
    <source>
        <dbReference type="RefSeq" id="XP_020093218.1"/>
    </source>
</evidence>
<evidence type="ECO:0000256" key="3">
    <source>
        <dbReference type="ARBA" id="ARBA00005466"/>
    </source>
</evidence>
<protein>
    <recommendedName>
        <fullName evidence="4">L-gulonolactone oxidase</fullName>
        <ecNumber evidence="4">1.1.3.8</ecNumber>
    </recommendedName>
</protein>
<evidence type="ECO:0000256" key="6">
    <source>
        <dbReference type="ARBA" id="ARBA00022644"/>
    </source>
</evidence>
<dbReference type="Pfam" id="PF01565">
    <property type="entry name" value="FAD_binding_4"/>
    <property type="match status" value="1"/>
</dbReference>
<evidence type="ECO:0000256" key="4">
    <source>
        <dbReference type="ARBA" id="ARBA00013121"/>
    </source>
</evidence>
<dbReference type="SUPFAM" id="SSF56176">
    <property type="entry name" value="FAD-binding/transporter-associated domain-like"/>
    <property type="match status" value="1"/>
</dbReference>
<dbReference type="SUPFAM" id="SSF55103">
    <property type="entry name" value="FAD-linked oxidases, C-terminal domain"/>
    <property type="match status" value="1"/>
</dbReference>
<feature type="chain" id="PRO_5028020918" description="L-gulonolactone oxidase" evidence="11">
    <location>
        <begin position="29"/>
        <end position="586"/>
    </location>
</feature>
<keyword evidence="9" id="KW-0560">Oxidoreductase</keyword>
<evidence type="ECO:0000256" key="9">
    <source>
        <dbReference type="ARBA" id="ARBA00023002"/>
    </source>
</evidence>
<sequence length="586" mass="63318">MRKLPPTVTVPPLVLFLLLIFIIPFTTPSPPPNPVTCTSASGCTVTNSYGTFPDRSTCRAGAAAYPASEQELIAAVANATAAGRKMRVATRYSHSIPKLVCPGDGDDDNGLIVSTQYLNRIVSADPMHLEMTVEGGATLKELIGAAAEAGMALPYAPYWWGLTVGGMLSTGAHGSSLRGKGSALHEYVVAMRIVAPAPAAEGYAKVRQLGPGHPDLDAAKVSLGVLGIISQVTLKLQPLFKRSVTFAKYGDADLADRAVTFGNQHEFADMAWYPGQGKVIYRIDDRVPDNVSGNGVFNFVGFRSTATLLLATNRLAEEGLEATGNAGGRCQYSRLTTSAIAIDGYGLTNNGLLFTGYPVVGFQNKIQSSGGCLDGPDDALLTACPWDPRVRGEFFHQTTVSIPLSEAKDFILDVQKLRDLNAEAFCGVELYNGILMRYVKSSSAYLGKQDDCLDFDITYYRSHDPAVPRLYEDVLEEVEQMALFKYGGMPHWGKNRNVAFDGVIAKYPKIGEFLRVKNEYDPQGLFSSEWTDQVLGIKGRASIYKQGCALEGLCICSEDAHCAPDRGYYCRPGKVYKDARVCTKSG</sequence>
<dbReference type="UniPathway" id="UPA00132"/>
<evidence type="ECO:0000256" key="1">
    <source>
        <dbReference type="ARBA" id="ARBA00001974"/>
    </source>
</evidence>